<dbReference type="AlphaFoldDB" id="A0A9W9JZ46"/>
<dbReference type="GeneID" id="81397984"/>
<dbReference type="EMBL" id="JAPMSZ010000010">
    <property type="protein sequence ID" value="KAJ5086983.1"/>
    <property type="molecule type" value="Genomic_DNA"/>
</dbReference>
<sequence>MDMPNIPDNRPHKSPVAMEFPDMLDRRSPKPPGDRDGPEAPQQKPPSVLSYTPTTPTIVLDSESEFDAQSRHSGQQSFNSHDLGDEG</sequence>
<feature type="compositionally biased region" description="Polar residues" evidence="1">
    <location>
        <begin position="71"/>
        <end position="80"/>
    </location>
</feature>
<feature type="region of interest" description="Disordered" evidence="1">
    <location>
        <begin position="1"/>
        <end position="87"/>
    </location>
</feature>
<evidence type="ECO:0000313" key="2">
    <source>
        <dbReference type="EMBL" id="KAJ5086983.1"/>
    </source>
</evidence>
<organism evidence="2 3">
    <name type="scientific">Penicillium alfredii</name>
    <dbReference type="NCBI Taxonomy" id="1506179"/>
    <lineage>
        <taxon>Eukaryota</taxon>
        <taxon>Fungi</taxon>
        <taxon>Dikarya</taxon>
        <taxon>Ascomycota</taxon>
        <taxon>Pezizomycotina</taxon>
        <taxon>Eurotiomycetes</taxon>
        <taxon>Eurotiomycetidae</taxon>
        <taxon>Eurotiales</taxon>
        <taxon>Aspergillaceae</taxon>
        <taxon>Penicillium</taxon>
    </lineage>
</organism>
<gene>
    <name evidence="2" type="ORF">NUU61_008290</name>
</gene>
<evidence type="ECO:0000256" key="1">
    <source>
        <dbReference type="SAM" id="MobiDB-lite"/>
    </source>
</evidence>
<comment type="caution">
    <text evidence="2">The sequence shown here is derived from an EMBL/GenBank/DDBJ whole genome shotgun (WGS) entry which is preliminary data.</text>
</comment>
<dbReference type="Proteomes" id="UP001141434">
    <property type="component" value="Unassembled WGS sequence"/>
</dbReference>
<proteinExistence type="predicted"/>
<feature type="compositionally biased region" description="Basic and acidic residues" evidence="1">
    <location>
        <begin position="23"/>
        <end position="38"/>
    </location>
</feature>
<reference evidence="2" key="1">
    <citation type="submission" date="2022-11" db="EMBL/GenBank/DDBJ databases">
        <authorList>
            <person name="Petersen C."/>
        </authorList>
    </citation>
    <scope>NUCLEOTIDE SEQUENCE</scope>
    <source>
        <strain evidence="2">IBT 34128</strain>
    </source>
</reference>
<dbReference type="RefSeq" id="XP_056509108.1">
    <property type="nucleotide sequence ID" value="XM_056658815.1"/>
</dbReference>
<protein>
    <submittedName>
        <fullName evidence="2">Uncharacterized protein</fullName>
    </submittedName>
</protein>
<evidence type="ECO:0000313" key="3">
    <source>
        <dbReference type="Proteomes" id="UP001141434"/>
    </source>
</evidence>
<keyword evidence="3" id="KW-1185">Reference proteome</keyword>
<reference evidence="2" key="2">
    <citation type="journal article" date="2023" name="IMA Fungus">
        <title>Comparative genomic study of the Penicillium genus elucidates a diverse pangenome and 15 lateral gene transfer events.</title>
        <authorList>
            <person name="Petersen C."/>
            <person name="Sorensen T."/>
            <person name="Nielsen M.R."/>
            <person name="Sondergaard T.E."/>
            <person name="Sorensen J.L."/>
            <person name="Fitzpatrick D.A."/>
            <person name="Frisvad J.C."/>
            <person name="Nielsen K.L."/>
        </authorList>
    </citation>
    <scope>NUCLEOTIDE SEQUENCE</scope>
    <source>
        <strain evidence="2">IBT 34128</strain>
    </source>
</reference>
<name>A0A9W9JZ46_9EURO</name>
<accession>A0A9W9JZ46</accession>